<feature type="transmembrane region" description="Helical" evidence="5">
    <location>
        <begin position="366"/>
        <end position="391"/>
    </location>
</feature>
<evidence type="ECO:0000256" key="5">
    <source>
        <dbReference type="SAM" id="Phobius"/>
    </source>
</evidence>
<evidence type="ECO:0000256" key="2">
    <source>
        <dbReference type="ARBA" id="ARBA00022692"/>
    </source>
</evidence>
<dbReference type="InterPro" id="IPR011701">
    <property type="entry name" value="MFS"/>
</dbReference>
<feature type="domain" description="Major facilitator superfamily (MFS) profile" evidence="6">
    <location>
        <begin position="24"/>
        <end position="461"/>
    </location>
</feature>
<feature type="transmembrane region" description="Helical" evidence="5">
    <location>
        <begin position="114"/>
        <end position="135"/>
    </location>
</feature>
<reference evidence="7 8" key="1">
    <citation type="submission" date="2024-09" db="EMBL/GenBank/DDBJ databases">
        <authorList>
            <person name="Sun Q."/>
            <person name="Mori K."/>
        </authorList>
    </citation>
    <scope>NUCLEOTIDE SEQUENCE [LARGE SCALE GENOMIC DNA]</scope>
    <source>
        <strain evidence="7 8">JCM 3324</strain>
    </source>
</reference>
<dbReference type="SUPFAM" id="SSF103473">
    <property type="entry name" value="MFS general substrate transporter"/>
    <property type="match status" value="1"/>
</dbReference>
<gene>
    <name evidence="7" type="ORF">ACFFR3_02175</name>
</gene>
<dbReference type="Pfam" id="PF07690">
    <property type="entry name" value="MFS_1"/>
    <property type="match status" value="1"/>
</dbReference>
<feature type="transmembrane region" description="Helical" evidence="5">
    <location>
        <begin position="175"/>
        <end position="194"/>
    </location>
</feature>
<dbReference type="PRINTS" id="PR01036">
    <property type="entry name" value="TCRTETB"/>
</dbReference>
<feature type="transmembrane region" description="Helical" evidence="5">
    <location>
        <begin position="412"/>
        <end position="429"/>
    </location>
</feature>
<comment type="subcellular location">
    <subcellularLocation>
        <location evidence="1">Cell membrane</location>
        <topology evidence="1">Multi-pass membrane protein</topology>
    </subcellularLocation>
</comment>
<comment type="caution">
    <text evidence="7">The sequence shown here is derived from an EMBL/GenBank/DDBJ whole genome shotgun (WGS) entry which is preliminary data.</text>
</comment>
<keyword evidence="3 5" id="KW-1133">Transmembrane helix</keyword>
<evidence type="ECO:0000313" key="7">
    <source>
        <dbReference type="EMBL" id="MFB9468293.1"/>
    </source>
</evidence>
<protein>
    <submittedName>
        <fullName evidence="7">MFS transporter</fullName>
    </submittedName>
</protein>
<accession>A0ABV5NDC5</accession>
<feature type="transmembrane region" description="Helical" evidence="5">
    <location>
        <begin position="21"/>
        <end position="46"/>
    </location>
</feature>
<dbReference type="RefSeq" id="WP_345397700.1">
    <property type="nucleotide sequence ID" value="NZ_BAAAXS010000001.1"/>
</dbReference>
<feature type="transmembrane region" description="Helical" evidence="5">
    <location>
        <begin position="58"/>
        <end position="76"/>
    </location>
</feature>
<name>A0ABV5NDC5_9ACTN</name>
<feature type="transmembrane region" description="Helical" evidence="5">
    <location>
        <begin position="88"/>
        <end position="108"/>
    </location>
</feature>
<evidence type="ECO:0000259" key="6">
    <source>
        <dbReference type="PROSITE" id="PS50850"/>
    </source>
</evidence>
<feature type="transmembrane region" description="Helical" evidence="5">
    <location>
        <begin position="215"/>
        <end position="234"/>
    </location>
</feature>
<feature type="transmembrane region" description="Helical" evidence="5">
    <location>
        <begin position="341"/>
        <end position="360"/>
    </location>
</feature>
<feature type="transmembrane region" description="Helical" evidence="5">
    <location>
        <begin position="246"/>
        <end position="264"/>
    </location>
</feature>
<dbReference type="Gene3D" id="1.20.1250.20">
    <property type="entry name" value="MFS general substrate transporter like domains"/>
    <property type="match status" value="1"/>
</dbReference>
<feature type="transmembrane region" description="Helical" evidence="5">
    <location>
        <begin position="435"/>
        <end position="457"/>
    </location>
</feature>
<feature type="transmembrane region" description="Helical" evidence="5">
    <location>
        <begin position="276"/>
        <end position="297"/>
    </location>
</feature>
<proteinExistence type="predicted"/>
<feature type="transmembrane region" description="Helical" evidence="5">
    <location>
        <begin position="147"/>
        <end position="169"/>
    </location>
</feature>
<dbReference type="EMBL" id="JBHMCF010000003">
    <property type="protein sequence ID" value="MFB9468293.1"/>
    <property type="molecule type" value="Genomic_DNA"/>
</dbReference>
<dbReference type="InterPro" id="IPR036259">
    <property type="entry name" value="MFS_trans_sf"/>
</dbReference>
<dbReference type="PANTHER" id="PTHR23501:SF154">
    <property type="entry name" value="MULTIDRUG-EFFLUX TRANSPORTER RV1634-RELATED"/>
    <property type="match status" value="1"/>
</dbReference>
<keyword evidence="2 5" id="KW-0812">Transmembrane</keyword>
<dbReference type="PROSITE" id="PS50850">
    <property type="entry name" value="MFS"/>
    <property type="match status" value="1"/>
</dbReference>
<dbReference type="InterPro" id="IPR020846">
    <property type="entry name" value="MFS_dom"/>
</dbReference>
<evidence type="ECO:0000256" key="1">
    <source>
        <dbReference type="ARBA" id="ARBA00004651"/>
    </source>
</evidence>
<evidence type="ECO:0000256" key="3">
    <source>
        <dbReference type="ARBA" id="ARBA00022989"/>
    </source>
</evidence>
<sequence>MTAPKALDTPTKPPGIFDTAYRAATLGILLVVTLIAFEGMSVGVVMPSIAKELNALDLYGISFSAFLIASLFMNVVSGLWSDKRGYPAPFLAGVVLFAAGMGLAGAASSAEMFLLARVVQGLGGGSAIVALYVMIARVYPMDVRPKAFAALSAAWVVPAMVGPSVAGFVGDTWGWRYVFYGIVPLVIPALVMLVPALRMGSAHQAQPATGPRSKPVAMTLAATSTAGGAGLLLYGVDGLHRDVLPAVVASVAGLALLVVGLYRLLPPGSLLLRRGLPTTVLMRGFFSASFFGVNSFIPLALQEVKGFETTAAGVALTTGALGWSAGAYLQSRQSADPHRRIRLGAGFVTAGILVSLLSVLPGVTGWIAVPAWILAGLGMGYGITTTNVTALKQSPVNEQGANSASLSVSDQLGSALSVGIGGALVNVIGHAPQQIATGFLVIAGLMAAIALSGTLLAGRTR</sequence>
<evidence type="ECO:0000313" key="8">
    <source>
        <dbReference type="Proteomes" id="UP001589568"/>
    </source>
</evidence>
<keyword evidence="8" id="KW-1185">Reference proteome</keyword>
<dbReference type="PANTHER" id="PTHR23501">
    <property type="entry name" value="MAJOR FACILITATOR SUPERFAMILY"/>
    <property type="match status" value="1"/>
</dbReference>
<keyword evidence="4 5" id="KW-0472">Membrane</keyword>
<evidence type="ECO:0000256" key="4">
    <source>
        <dbReference type="ARBA" id="ARBA00023136"/>
    </source>
</evidence>
<organism evidence="7 8">
    <name type="scientific">Nonomuraea salmonea</name>
    <dbReference type="NCBI Taxonomy" id="46181"/>
    <lineage>
        <taxon>Bacteria</taxon>
        <taxon>Bacillati</taxon>
        <taxon>Actinomycetota</taxon>
        <taxon>Actinomycetes</taxon>
        <taxon>Streptosporangiales</taxon>
        <taxon>Streptosporangiaceae</taxon>
        <taxon>Nonomuraea</taxon>
    </lineage>
</organism>
<dbReference type="Proteomes" id="UP001589568">
    <property type="component" value="Unassembled WGS sequence"/>
</dbReference>